<dbReference type="EMBL" id="UOFP01000099">
    <property type="protein sequence ID" value="VAW85560.1"/>
    <property type="molecule type" value="Genomic_DNA"/>
</dbReference>
<organism evidence="2">
    <name type="scientific">hydrothermal vent metagenome</name>
    <dbReference type="NCBI Taxonomy" id="652676"/>
    <lineage>
        <taxon>unclassified sequences</taxon>
        <taxon>metagenomes</taxon>
        <taxon>ecological metagenomes</taxon>
    </lineage>
</organism>
<dbReference type="InterPro" id="IPR021796">
    <property type="entry name" value="Tll0287-like_dom"/>
</dbReference>
<protein>
    <recommendedName>
        <fullName evidence="1">Tll0287-like domain-containing protein</fullName>
    </recommendedName>
</protein>
<proteinExistence type="predicted"/>
<accession>A0A3B0Z994</accession>
<dbReference type="Gene3D" id="3.30.450.290">
    <property type="match status" value="1"/>
</dbReference>
<evidence type="ECO:0000313" key="2">
    <source>
        <dbReference type="EMBL" id="VAW85560.1"/>
    </source>
</evidence>
<sequence length="196" mass="21298">MSISRMVFGGLLIAASSATVVNAMPSETYQAEASDVAKELVKQLGSVMKQKMKAEGAVGAIDACSVDALRIANELSRETGWQVKRVATKVRNPLMGMPDAWEQSVLSDFEQRHARGESFKAMSYSKVIKESDGSYFRYMKAIPVKGQCLACHGSTDDISGTVRDMLASRYPHDRATGYKAGDLRGAISVKMPLPLQ</sequence>
<reference evidence="2" key="1">
    <citation type="submission" date="2018-06" db="EMBL/GenBank/DDBJ databases">
        <authorList>
            <person name="Zhirakovskaya E."/>
        </authorList>
    </citation>
    <scope>NUCLEOTIDE SEQUENCE</scope>
</reference>
<feature type="domain" description="Tll0287-like" evidence="1">
    <location>
        <begin position="29"/>
        <end position="192"/>
    </location>
</feature>
<evidence type="ECO:0000259" key="1">
    <source>
        <dbReference type="Pfam" id="PF11845"/>
    </source>
</evidence>
<dbReference type="AlphaFoldDB" id="A0A3B0Z994"/>
<dbReference type="Pfam" id="PF11845">
    <property type="entry name" value="Tll0287-like"/>
    <property type="match status" value="1"/>
</dbReference>
<gene>
    <name evidence="2" type="ORF">MNBD_GAMMA18-2455</name>
</gene>
<name>A0A3B0Z994_9ZZZZ</name>